<keyword evidence="1" id="KW-0805">Transcription regulation</keyword>
<name>A0ABW1G8T8_9ACTN</name>
<evidence type="ECO:0000256" key="2">
    <source>
        <dbReference type="ARBA" id="ARBA00023125"/>
    </source>
</evidence>
<keyword evidence="2" id="KW-0238">DNA-binding</keyword>
<dbReference type="InterPro" id="IPR011990">
    <property type="entry name" value="TPR-like_helical_dom_sf"/>
</dbReference>
<dbReference type="PANTHER" id="PTHR44688">
    <property type="entry name" value="DNA-BINDING TRANSCRIPTIONAL ACTIVATOR DEVR_DOSR"/>
    <property type="match status" value="1"/>
</dbReference>
<reference evidence="6" key="1">
    <citation type="journal article" date="2019" name="Int. J. Syst. Evol. Microbiol.">
        <title>The Global Catalogue of Microorganisms (GCM) 10K type strain sequencing project: providing services to taxonomists for standard genome sequencing and annotation.</title>
        <authorList>
            <consortium name="The Broad Institute Genomics Platform"/>
            <consortium name="The Broad Institute Genome Sequencing Center for Infectious Disease"/>
            <person name="Wu L."/>
            <person name="Ma J."/>
        </authorList>
    </citation>
    <scope>NUCLEOTIDE SEQUENCE [LARGE SCALE GENOMIC DNA]</scope>
    <source>
        <strain evidence="6">JCM 4816</strain>
    </source>
</reference>
<keyword evidence="6" id="KW-1185">Reference proteome</keyword>
<feature type="domain" description="HTH luxR-type" evidence="4">
    <location>
        <begin position="824"/>
        <end position="889"/>
    </location>
</feature>
<dbReference type="InterPro" id="IPR027417">
    <property type="entry name" value="P-loop_NTPase"/>
</dbReference>
<dbReference type="PROSITE" id="PS50043">
    <property type="entry name" value="HTH_LUXR_2"/>
    <property type="match status" value="1"/>
</dbReference>
<organism evidence="5 6">
    <name type="scientific">Streptacidiphilus monticola</name>
    <dbReference type="NCBI Taxonomy" id="2161674"/>
    <lineage>
        <taxon>Bacteria</taxon>
        <taxon>Bacillati</taxon>
        <taxon>Actinomycetota</taxon>
        <taxon>Actinomycetes</taxon>
        <taxon>Kitasatosporales</taxon>
        <taxon>Streptomycetaceae</taxon>
        <taxon>Streptacidiphilus</taxon>
    </lineage>
</organism>
<dbReference type="InterPro" id="IPR016032">
    <property type="entry name" value="Sig_transdc_resp-reg_C-effctor"/>
</dbReference>
<dbReference type="CDD" id="cd06170">
    <property type="entry name" value="LuxR_C_like"/>
    <property type="match status" value="1"/>
</dbReference>
<dbReference type="SUPFAM" id="SSF52540">
    <property type="entry name" value="P-loop containing nucleoside triphosphate hydrolases"/>
    <property type="match status" value="1"/>
</dbReference>
<gene>
    <name evidence="5" type="ORF">ACFP3V_24915</name>
</gene>
<comment type="caution">
    <text evidence="5">The sequence shown here is derived from an EMBL/GenBank/DDBJ whole genome shotgun (WGS) entry which is preliminary data.</text>
</comment>
<dbReference type="SUPFAM" id="SSF46894">
    <property type="entry name" value="C-terminal effector domain of the bipartite response regulators"/>
    <property type="match status" value="1"/>
</dbReference>
<dbReference type="EMBL" id="JBHSQJ010000118">
    <property type="protein sequence ID" value="MFC5910448.1"/>
    <property type="molecule type" value="Genomic_DNA"/>
</dbReference>
<dbReference type="Gene3D" id="1.25.40.10">
    <property type="entry name" value="Tetratricopeptide repeat domain"/>
    <property type="match status" value="1"/>
</dbReference>
<dbReference type="Pfam" id="PF25873">
    <property type="entry name" value="WHD_MalT"/>
    <property type="match status" value="1"/>
</dbReference>
<accession>A0ABW1G8T8</accession>
<evidence type="ECO:0000313" key="6">
    <source>
        <dbReference type="Proteomes" id="UP001596174"/>
    </source>
</evidence>
<dbReference type="InterPro" id="IPR036388">
    <property type="entry name" value="WH-like_DNA-bd_sf"/>
</dbReference>
<dbReference type="InterPro" id="IPR041664">
    <property type="entry name" value="AAA_16"/>
</dbReference>
<dbReference type="Gene3D" id="3.40.50.300">
    <property type="entry name" value="P-loop containing nucleotide triphosphate hydrolases"/>
    <property type="match status" value="1"/>
</dbReference>
<evidence type="ECO:0000259" key="4">
    <source>
        <dbReference type="PROSITE" id="PS50043"/>
    </source>
</evidence>
<evidence type="ECO:0000256" key="1">
    <source>
        <dbReference type="ARBA" id="ARBA00023015"/>
    </source>
</evidence>
<dbReference type="SMART" id="SM00421">
    <property type="entry name" value="HTH_LUXR"/>
    <property type="match status" value="1"/>
</dbReference>
<dbReference type="InterPro" id="IPR000792">
    <property type="entry name" value="Tscrpt_reg_LuxR_C"/>
</dbReference>
<dbReference type="InterPro" id="IPR059106">
    <property type="entry name" value="WHD_MalT"/>
</dbReference>
<dbReference type="Pfam" id="PF00196">
    <property type="entry name" value="GerE"/>
    <property type="match status" value="1"/>
</dbReference>
<sequence length="894" mass="97085">MAHIPEKAEGPPASLSGLPNGDPLLVTRLQPPVLPGEFLRRDRLLTRLDEAVRLPVTLVNGPAGAGKTLLVAHWLDCGRLPGPAAWLTLEAGDNQPGNFWAYVREALRGSLTAMPADLGVPAQAEHVESSLLVRLAAWINEQQEPALLVLDEFEHIDDPDVVQQLHDLVRHTAGRLRLVLISRTEPPLPLHRYRAAGELAEIRAADLALSCPETGALLERHGLRPSESTVAAVHRTLSGWTAGIRLLALAAQDAEDTDTYLKRIDAEHAAVSDFLLAEVLNTQPPATQDLLLRCSILSRIHPGLADALTGRRDGQRILSRLHEANAFTEYLAHDWYRLHPMFAGILRLHLRAVAPESYEELHLRAANWLADHGHYQEAVEHAAEAGAWWFAAQVLVDELAVGELLAGRDTSRLRRLFTGMPPSVHTPAAELVRAVLHLADGDGESALRLLRRMEERLPSEDVPVQLTAALVQAGAGRLLGSDVVADSAARTAHELEPKAPPGPLGQHPELLSLVDADLGSALLWHGRLDEAGKALDAAAQAPLSPSTARLRHDAQCRLALIDYLHGWPGRAEHRVRQADEDADRFSLPLSSRTDVRDLVLAATALERDEVKAAQAALNRMAPSGSGHGDPVVALGCAVIRAKLHLALGRPEAALAVLEETRSRDLADRTSEWGDERLAVTQSAAQLAAGRPQAAAAELEGVQTRAPDSVVTAAQVRLAADRDAESSVRALQALQSNPAVGSATRTRALLLLAQADEARDDANSERLLVQALATARAEQLRRPFRESARWVRHQLRRHPRLAQGHAWLPDDLLPPAPKAADPGDDVPPVETLTARECAVLVRAGRMMSTEEIAEDLFVSANTVKTHLKSINRKLGTANRRDAVRRARRLRLLDES</sequence>
<protein>
    <submittedName>
        <fullName evidence="5">LuxR C-terminal-related transcriptional regulator</fullName>
    </submittedName>
</protein>
<dbReference type="Proteomes" id="UP001596174">
    <property type="component" value="Unassembled WGS sequence"/>
</dbReference>
<evidence type="ECO:0000256" key="3">
    <source>
        <dbReference type="ARBA" id="ARBA00023163"/>
    </source>
</evidence>
<dbReference type="PANTHER" id="PTHR44688:SF16">
    <property type="entry name" value="DNA-BINDING TRANSCRIPTIONAL ACTIVATOR DEVR_DOSR"/>
    <property type="match status" value="1"/>
</dbReference>
<dbReference type="Gene3D" id="1.10.10.10">
    <property type="entry name" value="Winged helix-like DNA-binding domain superfamily/Winged helix DNA-binding domain"/>
    <property type="match status" value="1"/>
</dbReference>
<keyword evidence="3" id="KW-0804">Transcription</keyword>
<dbReference type="RefSeq" id="WP_380587635.1">
    <property type="nucleotide sequence ID" value="NZ_JBHSQJ010000118.1"/>
</dbReference>
<evidence type="ECO:0000313" key="5">
    <source>
        <dbReference type="EMBL" id="MFC5910448.1"/>
    </source>
</evidence>
<proteinExistence type="predicted"/>
<dbReference type="Pfam" id="PF13191">
    <property type="entry name" value="AAA_16"/>
    <property type="match status" value="1"/>
</dbReference>